<sequence length="81" mass="8779">MTQLIVNGQPQHFPFSNLAEGKTQDSNNAKLTVAQLLEHMALQGKRIAVERNGEIVPRSKFDQPILADGDRIEIVVAVGGG</sequence>
<name>A0A1H7P330_9PROT</name>
<dbReference type="PANTHER" id="PTHR34472:SF1">
    <property type="entry name" value="SULFUR CARRIER PROTEIN THIS"/>
    <property type="match status" value="1"/>
</dbReference>
<evidence type="ECO:0000313" key="1">
    <source>
        <dbReference type="EMBL" id="SEL30280.1"/>
    </source>
</evidence>
<accession>A0A1H7P330</accession>
<protein>
    <submittedName>
        <fullName evidence="1">Sulfur carrier protein</fullName>
    </submittedName>
</protein>
<dbReference type="InterPro" id="IPR010035">
    <property type="entry name" value="Thi_S"/>
</dbReference>
<gene>
    <name evidence="1" type="ORF">SAMN05216387_10842</name>
</gene>
<dbReference type="EMBL" id="FOBH01000008">
    <property type="protein sequence ID" value="SEL30280.1"/>
    <property type="molecule type" value="Genomic_DNA"/>
</dbReference>
<dbReference type="Gene3D" id="3.10.20.30">
    <property type="match status" value="1"/>
</dbReference>
<dbReference type="OrthoDB" id="9800283at2"/>
<proteinExistence type="predicted"/>
<reference evidence="1 2" key="1">
    <citation type="submission" date="2016-10" db="EMBL/GenBank/DDBJ databases">
        <authorList>
            <person name="de Groot N.N."/>
        </authorList>
    </citation>
    <scope>NUCLEOTIDE SEQUENCE [LARGE SCALE GENOMIC DNA]</scope>
    <source>
        <strain evidence="1 2">Nv1</strain>
    </source>
</reference>
<dbReference type="Pfam" id="PF02597">
    <property type="entry name" value="ThiS"/>
    <property type="match status" value="1"/>
</dbReference>
<dbReference type="InterPro" id="IPR003749">
    <property type="entry name" value="ThiS/MoaD-like"/>
</dbReference>
<dbReference type="PANTHER" id="PTHR34472">
    <property type="entry name" value="SULFUR CARRIER PROTEIN THIS"/>
    <property type="match status" value="1"/>
</dbReference>
<keyword evidence="2" id="KW-1185">Reference proteome</keyword>
<dbReference type="InterPro" id="IPR012675">
    <property type="entry name" value="Beta-grasp_dom_sf"/>
</dbReference>
<organism evidence="1 2">
    <name type="scientific">Nitrosovibrio tenuis</name>
    <dbReference type="NCBI Taxonomy" id="1233"/>
    <lineage>
        <taxon>Bacteria</taxon>
        <taxon>Pseudomonadati</taxon>
        <taxon>Pseudomonadota</taxon>
        <taxon>Betaproteobacteria</taxon>
        <taxon>Nitrosomonadales</taxon>
        <taxon>Nitrosomonadaceae</taxon>
        <taxon>Nitrosovibrio</taxon>
    </lineage>
</organism>
<dbReference type="AlphaFoldDB" id="A0A1H7P330"/>
<evidence type="ECO:0000313" key="2">
    <source>
        <dbReference type="Proteomes" id="UP000198620"/>
    </source>
</evidence>
<dbReference type="SUPFAM" id="SSF54285">
    <property type="entry name" value="MoaD/ThiS"/>
    <property type="match status" value="1"/>
</dbReference>
<dbReference type="CDD" id="cd00565">
    <property type="entry name" value="Ubl_ThiS"/>
    <property type="match status" value="1"/>
</dbReference>
<dbReference type="InterPro" id="IPR016155">
    <property type="entry name" value="Mopterin_synth/thiamin_S_b"/>
</dbReference>
<dbReference type="RefSeq" id="WP_090828966.1">
    <property type="nucleotide sequence ID" value="NZ_FOBH01000008.1"/>
</dbReference>
<dbReference type="STRING" id="1233.SAMN05216387_10842"/>
<dbReference type="NCBIfam" id="TIGR01683">
    <property type="entry name" value="thiS"/>
    <property type="match status" value="1"/>
</dbReference>
<dbReference type="Proteomes" id="UP000198620">
    <property type="component" value="Unassembled WGS sequence"/>
</dbReference>